<feature type="domain" description="TmcB/TmcC TPR repeats" evidence="3">
    <location>
        <begin position="390"/>
        <end position="433"/>
    </location>
</feature>
<evidence type="ECO:0000256" key="2">
    <source>
        <dbReference type="SAM" id="MobiDB-lite"/>
    </source>
</evidence>
<keyword evidence="5" id="KW-1185">Reference proteome</keyword>
<dbReference type="PANTHER" id="PTHR26312:SF217">
    <property type="entry name" value="N-ACETYLGLUCOSAMINE TRANSFERASE, OGT PROTEIN, PUTATIVE-RELATED"/>
    <property type="match status" value="1"/>
</dbReference>
<feature type="region of interest" description="Disordered" evidence="2">
    <location>
        <begin position="468"/>
        <end position="500"/>
    </location>
</feature>
<feature type="compositionally biased region" description="Low complexity" evidence="2">
    <location>
        <begin position="52"/>
        <end position="77"/>
    </location>
</feature>
<dbReference type="Gene3D" id="1.25.40.10">
    <property type="entry name" value="Tetratricopeptide repeat domain"/>
    <property type="match status" value="2"/>
</dbReference>
<dbReference type="Pfam" id="PF13432">
    <property type="entry name" value="TPR_16"/>
    <property type="match status" value="1"/>
</dbReference>
<feature type="region of interest" description="Disordered" evidence="2">
    <location>
        <begin position="1"/>
        <end position="84"/>
    </location>
</feature>
<organism evidence="4 5">
    <name type="scientific">Linum tenue</name>
    <dbReference type="NCBI Taxonomy" id="586396"/>
    <lineage>
        <taxon>Eukaryota</taxon>
        <taxon>Viridiplantae</taxon>
        <taxon>Streptophyta</taxon>
        <taxon>Embryophyta</taxon>
        <taxon>Tracheophyta</taxon>
        <taxon>Spermatophyta</taxon>
        <taxon>Magnoliopsida</taxon>
        <taxon>eudicotyledons</taxon>
        <taxon>Gunneridae</taxon>
        <taxon>Pentapetalae</taxon>
        <taxon>rosids</taxon>
        <taxon>fabids</taxon>
        <taxon>Malpighiales</taxon>
        <taxon>Linaceae</taxon>
        <taxon>Linum</taxon>
    </lineage>
</organism>
<comment type="caution">
    <text evidence="4">The sequence shown here is derived from an EMBL/GenBank/DDBJ whole genome shotgun (WGS) entry which is preliminary data.</text>
</comment>
<dbReference type="PANTHER" id="PTHR26312">
    <property type="entry name" value="TETRATRICOPEPTIDE REPEAT PROTEIN 5"/>
    <property type="match status" value="1"/>
</dbReference>
<dbReference type="Proteomes" id="UP001154282">
    <property type="component" value="Unassembled WGS sequence"/>
</dbReference>
<dbReference type="SUPFAM" id="SSF48452">
    <property type="entry name" value="TPR-like"/>
    <property type="match status" value="1"/>
</dbReference>
<protein>
    <recommendedName>
        <fullName evidence="3">TmcB/TmcC TPR repeats domain-containing protein</fullName>
    </recommendedName>
</protein>
<accession>A0AAV0HD19</accession>
<evidence type="ECO:0000259" key="3">
    <source>
        <dbReference type="Pfam" id="PF25474"/>
    </source>
</evidence>
<feature type="compositionally biased region" description="Polar residues" evidence="2">
    <location>
        <begin position="484"/>
        <end position="500"/>
    </location>
</feature>
<dbReference type="Pfam" id="PF25474">
    <property type="entry name" value="TPR_TmcB"/>
    <property type="match status" value="1"/>
</dbReference>
<gene>
    <name evidence="4" type="ORF">LITE_LOCUS3873</name>
</gene>
<evidence type="ECO:0000313" key="4">
    <source>
        <dbReference type="EMBL" id="CAI0383144.1"/>
    </source>
</evidence>
<keyword evidence="1" id="KW-0802">TPR repeat</keyword>
<feature type="compositionally biased region" description="Basic residues" evidence="2">
    <location>
        <begin position="42"/>
        <end position="51"/>
    </location>
</feature>
<dbReference type="AlphaFoldDB" id="A0AAV0HD19"/>
<evidence type="ECO:0000256" key="1">
    <source>
        <dbReference type="PROSITE-ProRule" id="PRU00339"/>
    </source>
</evidence>
<feature type="repeat" description="TPR" evidence="1">
    <location>
        <begin position="270"/>
        <end position="303"/>
    </location>
</feature>
<evidence type="ECO:0000313" key="5">
    <source>
        <dbReference type="Proteomes" id="UP001154282"/>
    </source>
</evidence>
<sequence length="534" mass="59461">MLLRTSSSPGIKGAIFTVLSESPVRDFRNPTSNSDSNSNSSGRHHHHHKNAPSHLSFPPFSPTSSSSSSGKSSPSGPNREAGNVGFRRALSDSNIDRFAAASFPSCESNLHQHSPTPRRYPPRKRMLHSAPSFSVFTTTDEEVGEEEQKDGVLMRTVTIGESIESGDFSFGKGKENGMGLIEEVEEKETGEEDDDGDQSKSLTFNKRVVIPPSLSFVEDENQPASPPMYLATGLGFDSALDFQAASSLLDEGGDLEEYYRKMLDQFPSHPLFLRNYAHLLQSKGDLHGAEEYYHRAIQVEPGDGEILMQYAKLVWELHRDQDRAMGCFERAAQAAPQDSNVLGAYAGFLWEIDEEEGDEEKMEQKEQVPVPLSAFSANGGEPSSKGGLIVEDHYRQMVEEHPNNALVLRNYAQFLYQTKGDMQGAEEYYSRAILADPGDGEIMSRYAKLVWELHRDQQKASSYFERAVQAAPSDSSPELDEISTRQPNPESLRVESNSSRVQPTEYFDAINIPKETTNSDSYCFLLQEMMPELE</sequence>
<dbReference type="PROSITE" id="PS50005">
    <property type="entry name" value="TPR"/>
    <property type="match status" value="1"/>
</dbReference>
<dbReference type="InterPro" id="IPR011990">
    <property type="entry name" value="TPR-like_helical_dom_sf"/>
</dbReference>
<dbReference type="InterPro" id="IPR057352">
    <property type="entry name" value="TPR_TmcB/C"/>
</dbReference>
<dbReference type="InterPro" id="IPR019734">
    <property type="entry name" value="TPR_rpt"/>
</dbReference>
<dbReference type="EMBL" id="CAMGYJ010000002">
    <property type="protein sequence ID" value="CAI0383144.1"/>
    <property type="molecule type" value="Genomic_DNA"/>
</dbReference>
<proteinExistence type="predicted"/>
<reference evidence="4" key="1">
    <citation type="submission" date="2022-08" db="EMBL/GenBank/DDBJ databases">
        <authorList>
            <person name="Gutierrez-Valencia J."/>
        </authorList>
    </citation>
    <scope>NUCLEOTIDE SEQUENCE</scope>
</reference>
<dbReference type="SMART" id="SM00028">
    <property type="entry name" value="TPR"/>
    <property type="match status" value="2"/>
</dbReference>
<name>A0AAV0HD19_9ROSI</name>
<feature type="compositionally biased region" description="Low complexity" evidence="2">
    <location>
        <begin position="29"/>
        <end position="41"/>
    </location>
</feature>